<dbReference type="Pfam" id="PF14566">
    <property type="entry name" value="PTPlike_phytase"/>
    <property type="match status" value="3"/>
</dbReference>
<evidence type="ECO:0000313" key="2">
    <source>
        <dbReference type="EMBL" id="QDZ25884.1"/>
    </source>
</evidence>
<proteinExistence type="predicted"/>
<dbReference type="EMBL" id="CP031052">
    <property type="protein sequence ID" value="QDZ25884.1"/>
    <property type="molecule type" value="Genomic_DNA"/>
</dbReference>
<reference evidence="2 3" key="1">
    <citation type="submission" date="2018-07" db="EMBL/GenBank/DDBJ databases">
        <title>The complete nuclear genome of the prasinophyte Chloropicon primus (CCMP1205).</title>
        <authorList>
            <person name="Pombert J.-F."/>
            <person name="Otis C."/>
            <person name="Turmel M."/>
            <person name="Lemieux C."/>
        </authorList>
    </citation>
    <scope>NUCLEOTIDE SEQUENCE [LARGE SCALE GENOMIC DNA]</scope>
    <source>
        <strain evidence="2 3">CCMP1205</strain>
    </source>
</reference>
<dbReference type="OrthoDB" id="66369at2759"/>
<sequence length="1384" mass="155340">MKMMAESLSSSSMDAEEGKSEEAPVGTPPSSDSFVLSSRRGSVLGKGTILKSDHFPGAQNKKLRPIIEGAPNFRQVDGLPVYGVAIPTIDGICNVLKQTLRGPSDVVGGGGPTTASSRRSCCCWHNMREEPVLYINGKPFVLREIEHPFANVEYTGITSARVEDMEQRMKRDVLKEVGKFGGIMVCEETEEGDLVNSWEAVEPGDVQTPREVYEDCKAFGYNVMYFRIPVTDERSPKEVDFDTLTRYVIDAPEDAALIFNCQMGRGRTTTAMIVASLLQVRRRVSSEGDVPFWATETFLQPPDALSPSSLRDVQSPLEVELEDRLKTGDYLVIRSLLRVLEKGTISKMQIDAVIDACAEFQSLREGIVTYRERFLNAASEKQRNNLQRVVIDYLERYFMLITFTSYLNTMDPDRGDQGEGTLGEAGLSRKDATFKEFVSQRPELRSMRERLLWHNPLTAMEVHTSVIEVDQLSKDNKQAEEDEKILSFIALRNGSVLGSHTILKEDHYPGLQSHILKKLDGCPNFRRASDKLPVYGMAIPTEEGIRKVLSHIGITPSSSSDGGEGASLIWFNMREEPVIYLNGKPHALREHARPFKNMQEYSNISASRVESMEKRLKQDVLNEAKENDNVVLVTREMVDTHGARVINEEWEQVDPSHPSSVLSPLDIFKSLQAEGFPIDYVRIPVTDGKAPQLSVFDDIVSQAAFANPKTALVFNCQGGAGRTTTGMVIGSLLHLRGQNKLTMLPHTTLSTLSRRRSSNAALLGESSDYEIFDVVRDHAMFNDDEGLGSSDDEVATTPRLQSIEDTLKDGNYAAIQKLEHLLHYGDESKAIADVVIDTCGKLKNLRKAIFAYRKPRKKWGHSWGRGDESLQGRHAAFKNGIEYLERYFIIIAFASWLDSDGYNHGVGSFHEWFSSRLDLQELMNTIRTNPGAALSAGSVSSLLKSAASMKSLQVDVVLSHDHKRCLSSRSGVMLKRNTILKSYLFPEMQTKSLQQVCGVLNFFQAGDVPIASASAPSVGGMRRLLSKFKEESADSHVVVIDLREELVTYVKGVPYVLREIDFATKSLNLAGLSTDQVLQRESLLKEDLLHERDTHQNEILLHHEVSRHMERVPSKENTATDDTGISVDASRAFDVRADAQRRYLRLEAFWEETRPEDVNSPDLGICTPSEISKHLREEGFSMTYFRFPWSRERRPTASDVECLHSRVKSYHGEKAPKLRFLFLSHTGIGMGVRHIPVLVSCFYLTRAGYGNESDKGKAEESGAPRGAENEADENRGILALTRVIPDGPKCKSIVDRSISFFSAVGDMRVDIDKCKRLCESYVKEDKSQFDESFVATRLLGLNYLQRYFYSILYVCYLRCGTSLPFVDWFNERRELKHLLENLSF</sequence>
<dbReference type="PANTHER" id="PTHR23339">
    <property type="entry name" value="TYROSINE SPECIFIC PROTEIN PHOSPHATASE AND DUAL SPECIFICITY PROTEIN PHOSPHATASE"/>
    <property type="match status" value="1"/>
</dbReference>
<dbReference type="SMART" id="SM01301">
    <property type="entry name" value="PTPlike_phytase"/>
    <property type="match status" value="3"/>
</dbReference>
<feature type="compositionally biased region" description="Basic and acidic residues" evidence="1">
    <location>
        <begin position="1252"/>
        <end position="1262"/>
    </location>
</feature>
<dbReference type="CDD" id="cd14496">
    <property type="entry name" value="PTP_paladin"/>
    <property type="match status" value="1"/>
</dbReference>
<keyword evidence="3" id="KW-1185">Reference proteome</keyword>
<name>A0A5B8N2D1_9CHLO</name>
<evidence type="ECO:0000256" key="1">
    <source>
        <dbReference type="SAM" id="MobiDB-lite"/>
    </source>
</evidence>
<organism evidence="2 3">
    <name type="scientific">Chloropicon primus</name>
    <dbReference type="NCBI Taxonomy" id="1764295"/>
    <lineage>
        <taxon>Eukaryota</taxon>
        <taxon>Viridiplantae</taxon>
        <taxon>Chlorophyta</taxon>
        <taxon>Chloropicophyceae</taxon>
        <taxon>Chloropicales</taxon>
        <taxon>Chloropicaceae</taxon>
        <taxon>Chloropicon</taxon>
    </lineage>
</organism>
<accession>A0A5B8N2D1</accession>
<gene>
    <name evidence="2" type="ORF">A3770_19p84020</name>
</gene>
<feature type="region of interest" description="Disordered" evidence="1">
    <location>
        <begin position="1"/>
        <end position="37"/>
    </location>
</feature>
<dbReference type="Proteomes" id="UP000316726">
    <property type="component" value="Chromosome 19"/>
</dbReference>
<dbReference type="InterPro" id="IPR050561">
    <property type="entry name" value="PTP"/>
</dbReference>
<dbReference type="SUPFAM" id="SSF52799">
    <property type="entry name" value="(Phosphotyrosine protein) phosphatases II"/>
    <property type="match status" value="3"/>
</dbReference>
<feature type="region of interest" description="Disordered" evidence="1">
    <location>
        <begin position="1251"/>
        <end position="1270"/>
    </location>
</feature>
<dbReference type="InterPro" id="IPR029021">
    <property type="entry name" value="Prot-tyrosine_phosphatase-like"/>
</dbReference>
<dbReference type="Gene3D" id="3.90.190.10">
    <property type="entry name" value="Protein tyrosine phosphatase superfamily"/>
    <property type="match status" value="3"/>
</dbReference>
<protein>
    <submittedName>
        <fullName evidence="2">Protein-tyrosine phosphatase</fullName>
    </submittedName>
</protein>
<feature type="compositionally biased region" description="Polar residues" evidence="1">
    <location>
        <begin position="28"/>
        <end position="37"/>
    </location>
</feature>
<evidence type="ECO:0000313" key="3">
    <source>
        <dbReference type="Proteomes" id="UP000316726"/>
    </source>
</evidence>